<gene>
    <name evidence="2" type="ORF">GLAREA_11894</name>
</gene>
<proteinExistence type="predicted"/>
<organism evidence="2 3">
    <name type="scientific">Glarea lozoyensis (strain ATCC 20868 / MF5171)</name>
    <dbReference type="NCBI Taxonomy" id="1116229"/>
    <lineage>
        <taxon>Eukaryota</taxon>
        <taxon>Fungi</taxon>
        <taxon>Dikarya</taxon>
        <taxon>Ascomycota</taxon>
        <taxon>Pezizomycotina</taxon>
        <taxon>Leotiomycetes</taxon>
        <taxon>Helotiales</taxon>
        <taxon>Helotiaceae</taxon>
        <taxon>Glarea</taxon>
    </lineage>
</organism>
<evidence type="ECO:0000313" key="3">
    <source>
        <dbReference type="Proteomes" id="UP000016922"/>
    </source>
</evidence>
<dbReference type="OrthoDB" id="1577640at2759"/>
<keyword evidence="3" id="KW-1185">Reference proteome</keyword>
<evidence type="ECO:0000256" key="1">
    <source>
        <dbReference type="SAM" id="MobiDB-lite"/>
    </source>
</evidence>
<dbReference type="EMBL" id="KE145360">
    <property type="protein sequence ID" value="EPE31812.1"/>
    <property type="molecule type" value="Genomic_DNA"/>
</dbReference>
<feature type="compositionally biased region" description="Polar residues" evidence="1">
    <location>
        <begin position="1248"/>
        <end position="1274"/>
    </location>
</feature>
<dbReference type="Proteomes" id="UP000016922">
    <property type="component" value="Unassembled WGS sequence"/>
</dbReference>
<dbReference type="KEGG" id="glz:GLAREA_11894"/>
<sequence>MAGSSQRGYSERVAHYLRGLDEPDLVTATGITRSLGPLVLGSDVTDTSISYTNRGNPTPSESSDVATNLRRSHGEEGSSDDPSDTAATSLPSFSGGENARKPLYKVLRNSPPSNVVLHQCDVTELHHHNLGCEFHYLDCHLEFPMDQLEDWVAHTANHFSPHEPPEMVHCNFCPEVFRLADTDQPRFLLWRDRMLHVRTHLPFQGSCLSHSQKIKPDSSIVRYLVSKDLLSRRAGDSLLRSIWTWSTKDENRAWAWDSKNSYDDELRAHEHDILDKEKRFALRKRQRNLDASGLRSRNKRSLRREDPHTRSYYSIVQIHQPKGIQAEAIGTTSNNSRYRLSPSPTRDFNESRIALEQSNTAYSLIATFTYVMSNYPGSMRRGCAVKSTLSRDRFDVKVGRLIRVFAAKLSMITGARSKGYRDSTACKVINDLAHRIAVNVRERMEQNISLMSASVGKSVFRNDNSLLADTILDKSIADIAGATNLIVPMQMLCDLVESFHGLYFDGRKKIAKIREIVNSKNLRQLGDEVYAADLQMDWDIPKFVNSQYGKKPSPAIESFITISGSALYCQALTCGDYLKQTWGGAGEKVLSILQASLNEPTGEISEQFTHWAMTVRQGRSKISLTGGEIDIQIAVEILVWLAAVFTINQTTETCYSEAFIKVLGNGDLSIDNFQAPFVSAEKLCWLHLFGKPVVAREFPIAERCHELGIEIHIRMASALISADHAVEYNGGIVVKGFSSILVPIEASLPSVRWHLISNTTGKLLKYSEVDLICPQRLSITTFNQQDILQTRAFIAWSDRAESYLGTNMVKYETITTSGAGRLGRGVEITGFSIGFSNNATGALNFTIGGQDQPSYMTTSGRLELILDSADEMSICLYDIATKRAWLVSATEILLYMIHVKHQKSPYAIKNKPVLIGYAMPGCDGQRECRNSLMRMASLCLLSDKSVSSEDYFVKNLVTDLWSRLYTVASKMEVKSGMAIKMSLRQKLKGFEILDIAMSKSIVRRRQVSLKNSNGGWPSLVKVSDTLVLFGSHLGDLIKPDPAHTFVHAGIRSLPTDYDFLAMTVQKLCHVFGQPDSEGNLALYGINAHRSERLSPICNCLKRLTCSCPRLFRIITKSQLTLTSLLPAGPLIGTGCIIVGVFPGMFSSQGKHPLEQESCLPDSNQLSVITEMRALEDSIDELDRSNEASAKVEIVEREREAYQDNFSAVSAGQSSSKKKANVAKNLQLPTRSSFTAVAHESTDIPKFQRSASTSRDSASNGRNNVERLATSSTTHEVGRYQRVPAPEMNPPYHLPQSDSPAYTDELRRLRREARNLQDSQRKYYQ</sequence>
<feature type="region of interest" description="Disordered" evidence="1">
    <location>
        <begin position="1236"/>
        <end position="1324"/>
    </location>
</feature>
<dbReference type="STRING" id="1116229.S3CZY5"/>
<dbReference type="eggNOG" id="ENOG502RS7H">
    <property type="taxonomic scope" value="Eukaryota"/>
</dbReference>
<evidence type="ECO:0000313" key="2">
    <source>
        <dbReference type="EMBL" id="EPE31812.1"/>
    </source>
</evidence>
<reference evidence="2 3" key="1">
    <citation type="journal article" date="2013" name="BMC Genomics">
        <title>Genomics-driven discovery of the pneumocandin biosynthetic gene cluster in the fungus Glarea lozoyensis.</title>
        <authorList>
            <person name="Chen L."/>
            <person name="Yue Q."/>
            <person name="Zhang X."/>
            <person name="Xiang M."/>
            <person name="Wang C."/>
            <person name="Li S."/>
            <person name="Che Y."/>
            <person name="Ortiz-Lopez F.J."/>
            <person name="Bills G.F."/>
            <person name="Liu X."/>
            <person name="An Z."/>
        </authorList>
    </citation>
    <scope>NUCLEOTIDE SEQUENCE [LARGE SCALE GENOMIC DNA]</scope>
    <source>
        <strain evidence="3">ATCC 20868 / MF5171</strain>
    </source>
</reference>
<feature type="compositionally biased region" description="Basic and acidic residues" evidence="1">
    <location>
        <begin position="1303"/>
        <end position="1324"/>
    </location>
</feature>
<feature type="region of interest" description="Disordered" evidence="1">
    <location>
        <begin position="49"/>
        <end position="96"/>
    </location>
</feature>
<dbReference type="GeneID" id="19470935"/>
<feature type="compositionally biased region" description="Polar residues" evidence="1">
    <location>
        <begin position="49"/>
        <end position="66"/>
    </location>
</feature>
<protein>
    <submittedName>
        <fullName evidence="2">Uncharacterized protein</fullName>
    </submittedName>
</protein>
<dbReference type="RefSeq" id="XP_008080867.1">
    <property type="nucleotide sequence ID" value="XM_008082676.1"/>
</dbReference>
<name>S3CZY5_GLAL2</name>
<dbReference type="HOGENOM" id="CLU_259594_0_0_1"/>
<accession>S3CZY5</accession>